<accession>A0A099NVK6</accession>
<evidence type="ECO:0000313" key="6">
    <source>
        <dbReference type="Proteomes" id="UP000249293"/>
    </source>
</evidence>
<protein>
    <submittedName>
        <fullName evidence="2">Uncharacterized protein</fullName>
    </submittedName>
</protein>
<dbReference type="EMBL" id="JQFK01000059">
    <property type="protein sequence ID" value="KGK36665.1"/>
    <property type="molecule type" value="Genomic_DNA"/>
</dbReference>
<dbReference type="KEGG" id="pkz:C5L36_0C08530"/>
<dbReference type="HOGENOM" id="CLU_729701_0_0_1"/>
<reference evidence="2" key="2">
    <citation type="submission" date="2014-08" db="EMBL/GenBank/DDBJ databases">
        <title>Exploiting Issatchenkia orientalis SD108 for Succinic Acid Production.</title>
        <authorList>
            <person name="Xiao H."/>
            <person name="Shao Z."/>
            <person name="Jiang Y."/>
            <person name="Dole S."/>
            <person name="Zhao H."/>
        </authorList>
    </citation>
    <scope>NUCLEOTIDE SEQUENCE [LARGE SCALE GENOMIC DNA]</scope>
    <source>
        <strain evidence="2">SD108</strain>
    </source>
</reference>
<evidence type="ECO:0000313" key="3">
    <source>
        <dbReference type="EMBL" id="OUT24478.1"/>
    </source>
</evidence>
<dbReference type="Proteomes" id="UP000249293">
    <property type="component" value="Chromosome 3"/>
</dbReference>
<reference evidence="4" key="1">
    <citation type="journal article" date="2014" name="Microb. Cell Fact.">
        <title>Exploiting Issatchenkia orientalis SD108 for succinic acid production.</title>
        <authorList>
            <person name="Xiao H."/>
            <person name="Shao Z."/>
            <person name="Jiang Y."/>
            <person name="Dole S."/>
            <person name="Zhao H."/>
        </authorList>
    </citation>
    <scope>NUCLEOTIDE SEQUENCE [LARGE SCALE GENOMIC DNA]</scope>
    <source>
        <strain evidence="4">SD108</strain>
    </source>
</reference>
<organism evidence="2 4">
    <name type="scientific">Pichia kudriavzevii</name>
    <name type="common">Yeast</name>
    <name type="synonym">Issatchenkia orientalis</name>
    <dbReference type="NCBI Taxonomy" id="4909"/>
    <lineage>
        <taxon>Eukaryota</taxon>
        <taxon>Fungi</taxon>
        <taxon>Dikarya</taxon>
        <taxon>Ascomycota</taxon>
        <taxon>Saccharomycotina</taxon>
        <taxon>Pichiomycetes</taxon>
        <taxon>Pichiales</taxon>
        <taxon>Pichiaceae</taxon>
        <taxon>Pichia</taxon>
    </lineage>
</organism>
<evidence type="ECO:0000313" key="5">
    <source>
        <dbReference type="Proteomes" id="UP000195871"/>
    </source>
</evidence>
<dbReference type="EMBL" id="CP028775">
    <property type="protein sequence ID" value="AWU76940.1"/>
    <property type="molecule type" value="Genomic_DNA"/>
</dbReference>
<keyword evidence="6" id="KW-1185">Reference proteome</keyword>
<proteinExistence type="predicted"/>
<dbReference type="RefSeq" id="XP_029322417.1">
    <property type="nucleotide sequence ID" value="XM_029466557.1"/>
</dbReference>
<dbReference type="OrthoDB" id="10448101at2759"/>
<reference evidence="1 6" key="4">
    <citation type="submission" date="2018-06" db="EMBL/GenBank/DDBJ databases">
        <title>Population genomics shows no distinction between pathogenic Candida krusei and environmental Pichia kudriavzevii: One species, four names.</title>
        <authorList>
            <person name="Douglass A.P."/>
            <person name="Offei B."/>
            <person name="Braun-Galleani S."/>
            <person name="Coughlan A.Y."/>
            <person name="Martos A."/>
            <person name="Ortiz-Merino R.A."/>
            <person name="Byrne K.P."/>
            <person name="Wolfe K.H."/>
        </authorList>
    </citation>
    <scope>NUCLEOTIDE SEQUENCE [LARGE SCALE GENOMIC DNA]</scope>
    <source>
        <strain evidence="1 6">CBS573</strain>
    </source>
</reference>
<reference evidence="3 5" key="3">
    <citation type="submission" date="2017-05" db="EMBL/GenBank/DDBJ databases">
        <title>The Genome Sequence of Candida krusei Ckrusei653.</title>
        <authorList>
            <person name="Cuomo C."/>
            <person name="Forche A."/>
            <person name="Young S."/>
            <person name="Abouelleil A."/>
            <person name="Cao P."/>
            <person name="Chapman S."/>
            <person name="Cusick C."/>
            <person name="Shea T."/>
            <person name="Nusbaum C."/>
            <person name="Birren B."/>
        </authorList>
    </citation>
    <scope>NUCLEOTIDE SEQUENCE [LARGE SCALE GENOMIC DNA]</scope>
    <source>
        <strain evidence="3 5">Ckrusei653</strain>
    </source>
</reference>
<dbReference type="AlphaFoldDB" id="A0A099NVK6"/>
<dbReference type="Proteomes" id="UP000195871">
    <property type="component" value="Unassembled WGS sequence"/>
</dbReference>
<dbReference type="GeneID" id="40384735"/>
<dbReference type="VEuPathDB" id="FungiDB:C5L36_0C08530"/>
<dbReference type="EMBL" id="NHMM01000001">
    <property type="protein sequence ID" value="OUT24478.1"/>
    <property type="molecule type" value="Genomic_DNA"/>
</dbReference>
<name>A0A099NVK6_PICKU</name>
<evidence type="ECO:0000313" key="4">
    <source>
        <dbReference type="Proteomes" id="UP000029867"/>
    </source>
</evidence>
<sequence>MTVFTTIINPEDFHDPRFHSPTLVSPTVQFQLLPMRYLTTYNLQHYLFDIHRLPAETHNNSILSVAISNVSFEGYGSINLLKDQFDILWDNSKLKRLDIDFTRFSFKDRIFGRVVSLINHILKNTEYNAFLSVTLAIEKNMNLSDESMKILNLLHAEYININMINLLVPKEFKRRGKTWADMLKTILSNVEMQLRGYDAENTHFIGNIEKYIGITLDCDITNDDISSIRHSVRNTVIHGERKNITDDELMVIWNWSNNIGLGQLQIKSYLTNSKNVKKFLERNQLRLQNYNSLTLPKDALLQLANEVSGGRSLSMASVESMVTIDDYVPIPYFEVQRGLPDYETALNDKVNEFNFSENDNNTLQKLPSYTSQFYVPKNQ</sequence>
<dbReference type="Proteomes" id="UP000029867">
    <property type="component" value="Unassembled WGS sequence"/>
</dbReference>
<gene>
    <name evidence="1" type="ORF">C5L36_0C08530</name>
    <name evidence="3" type="ORF">CAS74_000866</name>
    <name evidence="2" type="ORF">JL09_g4183</name>
</gene>
<evidence type="ECO:0000313" key="2">
    <source>
        <dbReference type="EMBL" id="KGK36665.1"/>
    </source>
</evidence>
<evidence type="ECO:0000313" key="1">
    <source>
        <dbReference type="EMBL" id="AWU76940.1"/>
    </source>
</evidence>